<dbReference type="PANTHER" id="PTHR32552">
    <property type="entry name" value="FERRICHROME IRON RECEPTOR-RELATED"/>
    <property type="match status" value="1"/>
</dbReference>
<feature type="domain" description="TonB-dependent receptor-like beta-barrel" evidence="14">
    <location>
        <begin position="312"/>
        <end position="733"/>
    </location>
</feature>
<dbReference type="InterPro" id="IPR039426">
    <property type="entry name" value="TonB-dep_rcpt-like"/>
</dbReference>
<evidence type="ECO:0000256" key="12">
    <source>
        <dbReference type="RuleBase" id="RU003357"/>
    </source>
</evidence>
<dbReference type="InterPro" id="IPR012910">
    <property type="entry name" value="Plug_dom"/>
</dbReference>
<evidence type="ECO:0000256" key="10">
    <source>
        <dbReference type="ARBA" id="ARBA00023237"/>
    </source>
</evidence>
<comment type="similarity">
    <text evidence="11 12">Belongs to the TonB-dependent receptor family.</text>
</comment>
<comment type="subcellular location">
    <subcellularLocation>
        <location evidence="1 11">Cell outer membrane</location>
        <topology evidence="1 11">Multi-pass membrane protein</topology>
    </subcellularLocation>
</comment>
<dbReference type="InterPro" id="IPR000531">
    <property type="entry name" value="Beta-barrel_TonB"/>
</dbReference>
<dbReference type="Gene3D" id="2.170.130.10">
    <property type="entry name" value="TonB-dependent receptor, plug domain"/>
    <property type="match status" value="1"/>
</dbReference>
<dbReference type="InterPro" id="IPR036942">
    <property type="entry name" value="Beta-barrel_TonB_sf"/>
</dbReference>
<reference evidence="16 17" key="1">
    <citation type="submission" date="2019-04" db="EMBL/GenBank/DDBJ databases">
        <title>Taxonomy of novel Haliea sp. from mangrove soil of West Coast of India.</title>
        <authorList>
            <person name="Verma A."/>
            <person name="Kumar P."/>
            <person name="Krishnamurthi S."/>
        </authorList>
    </citation>
    <scope>NUCLEOTIDE SEQUENCE [LARGE SCALE GENOMIC DNA]</scope>
    <source>
        <strain evidence="16 17">SAOS-164</strain>
    </source>
</reference>
<dbReference type="Pfam" id="PF00593">
    <property type="entry name" value="TonB_dep_Rec_b-barrel"/>
    <property type="match status" value="1"/>
</dbReference>
<dbReference type="Proteomes" id="UP000298050">
    <property type="component" value="Unassembled WGS sequence"/>
</dbReference>
<keyword evidence="9 11" id="KW-0472">Membrane</keyword>
<feature type="signal peptide" evidence="13">
    <location>
        <begin position="1"/>
        <end position="24"/>
    </location>
</feature>
<evidence type="ECO:0000259" key="15">
    <source>
        <dbReference type="Pfam" id="PF07715"/>
    </source>
</evidence>
<keyword evidence="10 11" id="KW-0998">Cell outer membrane</keyword>
<dbReference type="Gene3D" id="2.40.170.20">
    <property type="entry name" value="TonB-dependent receptor, beta-barrel domain"/>
    <property type="match status" value="1"/>
</dbReference>
<keyword evidence="6" id="KW-0408">Iron</keyword>
<evidence type="ECO:0000256" key="5">
    <source>
        <dbReference type="ARBA" id="ARBA00022692"/>
    </source>
</evidence>
<evidence type="ECO:0000256" key="8">
    <source>
        <dbReference type="ARBA" id="ARBA00023077"/>
    </source>
</evidence>
<organism evidence="16 17">
    <name type="scientific">Mangrovimicrobium sediminis</name>
    <dbReference type="NCBI Taxonomy" id="2562682"/>
    <lineage>
        <taxon>Bacteria</taxon>
        <taxon>Pseudomonadati</taxon>
        <taxon>Pseudomonadota</taxon>
        <taxon>Gammaproteobacteria</taxon>
        <taxon>Cellvibrionales</taxon>
        <taxon>Halieaceae</taxon>
        <taxon>Mangrovimicrobium</taxon>
    </lineage>
</organism>
<evidence type="ECO:0000256" key="13">
    <source>
        <dbReference type="SAM" id="SignalP"/>
    </source>
</evidence>
<dbReference type="SUPFAM" id="SSF56935">
    <property type="entry name" value="Porins"/>
    <property type="match status" value="1"/>
</dbReference>
<keyword evidence="7" id="KW-0406">Ion transport</keyword>
<evidence type="ECO:0000259" key="14">
    <source>
        <dbReference type="Pfam" id="PF00593"/>
    </source>
</evidence>
<evidence type="ECO:0000313" key="16">
    <source>
        <dbReference type="EMBL" id="TGD72510.1"/>
    </source>
</evidence>
<evidence type="ECO:0000256" key="9">
    <source>
        <dbReference type="ARBA" id="ARBA00023136"/>
    </source>
</evidence>
<dbReference type="EMBL" id="SRLE01000009">
    <property type="protein sequence ID" value="TGD72510.1"/>
    <property type="molecule type" value="Genomic_DNA"/>
</dbReference>
<evidence type="ECO:0000313" key="17">
    <source>
        <dbReference type="Proteomes" id="UP000298050"/>
    </source>
</evidence>
<gene>
    <name evidence="16" type="ORF">E4634_13335</name>
</gene>
<dbReference type="GO" id="GO:0009279">
    <property type="term" value="C:cell outer membrane"/>
    <property type="evidence" value="ECO:0007669"/>
    <property type="project" value="UniProtKB-SubCell"/>
</dbReference>
<dbReference type="GO" id="GO:0006826">
    <property type="term" value="P:iron ion transport"/>
    <property type="evidence" value="ECO:0007669"/>
    <property type="project" value="UniProtKB-KW"/>
</dbReference>
<keyword evidence="17" id="KW-1185">Reference proteome</keyword>
<name>A0A4Z0LZ68_9GAMM</name>
<evidence type="ECO:0000256" key="6">
    <source>
        <dbReference type="ARBA" id="ARBA00023004"/>
    </source>
</evidence>
<keyword evidence="13" id="KW-0732">Signal</keyword>
<feature type="chain" id="PRO_5021424501" evidence="13">
    <location>
        <begin position="25"/>
        <end position="789"/>
    </location>
</feature>
<dbReference type="InterPro" id="IPR037066">
    <property type="entry name" value="Plug_dom_sf"/>
</dbReference>
<evidence type="ECO:0000256" key="4">
    <source>
        <dbReference type="ARBA" id="ARBA00022496"/>
    </source>
</evidence>
<dbReference type="RefSeq" id="WP_135444694.1">
    <property type="nucleotide sequence ID" value="NZ_SRLE01000009.1"/>
</dbReference>
<dbReference type="PANTHER" id="PTHR32552:SF81">
    <property type="entry name" value="TONB-DEPENDENT OUTER MEMBRANE RECEPTOR"/>
    <property type="match status" value="1"/>
</dbReference>
<keyword evidence="3 11" id="KW-1134">Transmembrane beta strand</keyword>
<evidence type="ECO:0000256" key="1">
    <source>
        <dbReference type="ARBA" id="ARBA00004571"/>
    </source>
</evidence>
<dbReference type="OrthoDB" id="7051185at2"/>
<evidence type="ECO:0000256" key="7">
    <source>
        <dbReference type="ARBA" id="ARBA00023065"/>
    </source>
</evidence>
<proteinExistence type="inferred from homology"/>
<evidence type="ECO:0000256" key="11">
    <source>
        <dbReference type="PROSITE-ProRule" id="PRU01360"/>
    </source>
</evidence>
<keyword evidence="16" id="KW-0675">Receptor</keyword>
<keyword evidence="4" id="KW-0410">Iron transport</keyword>
<comment type="caution">
    <text evidence="16">The sequence shown here is derived from an EMBL/GenBank/DDBJ whole genome shotgun (WGS) entry which is preliminary data.</text>
</comment>
<evidence type="ECO:0000256" key="2">
    <source>
        <dbReference type="ARBA" id="ARBA00022448"/>
    </source>
</evidence>
<dbReference type="AlphaFoldDB" id="A0A4Z0LZ68"/>
<accession>A0A4Z0LZ68</accession>
<keyword evidence="2 11" id="KW-0813">Transport</keyword>
<dbReference type="Pfam" id="PF07715">
    <property type="entry name" value="Plug"/>
    <property type="match status" value="1"/>
</dbReference>
<dbReference type="PROSITE" id="PS52016">
    <property type="entry name" value="TONB_DEPENDENT_REC_3"/>
    <property type="match status" value="1"/>
</dbReference>
<feature type="domain" description="TonB-dependent receptor plug" evidence="15">
    <location>
        <begin position="42"/>
        <end position="149"/>
    </location>
</feature>
<keyword evidence="8 12" id="KW-0798">TonB box</keyword>
<keyword evidence="5 11" id="KW-0812">Transmembrane</keyword>
<sequence>MKLKQAVMIAVGASLALEPALALAQALEEVVVTARKREESLLKVPVVASVLSADLLERYQVQDMYAVAQRVPGFVMGESVGTVGMQTSLRGIGPTSQTATVDQSVSLNIDGLSLTQGYAYAIGMFDVGQVEVLKGPQALFYGKNSTAGVISMRSKDPTDEREFLARVGYESEAKQNIVEGIASGPVGDWAKLRLAASYSDMDGYFENTGEPLPGLGNVAPKHRDFAPRETVILRGTALLDPVDWYSARFKLNYSDDSMEGSGGDGQLVFCPDGTGGVEGIGIPFIGDADCKLDGKTQLGDFDPAFWPGVRNGGVPFMDSEQWFGTLEQDFEFTPELTLTSVTGYYDIHQDNLIRGSGSSNPTIAADFTFGTEQFSQELRLTSNFSDSPINFMVGAFYLDSDMDVRNRLRANTVFGLPPLLQSGLHTIDIESMSAFGQVLWQITDQFEIAAGARYTEEERHHRFYDYLQDGREIDLPDPDLDASDVSPELSLTWTPSDTLTLFASYRQGFKSGSFNTVISPTESTLSAFEDEEAEGVEAGVKLLAFEGSLAANAAVYYYEYTDLQVGANDLSDTGAILLRTINAASAVVQGFDADFTFSPQNAPNLTLFGAVNYNIAEFDKFPNAPCGNGQTIAEGCNRLRNPDTGLFTSQDLGDEPLVRAPEWTASVGFDYSIPLSNGMAWELGASTRYSDEYFTNLVELPEYKQDSYFKTSASVTLRGADDIWDVALIANNLEDEITAGVCSNSNTQNGTIFGGQIAGGAEKGPAGSDELGCVAERGRELWVRFTLRF</sequence>
<protein>
    <submittedName>
        <fullName evidence="16">TonB-dependent receptor</fullName>
    </submittedName>
</protein>
<evidence type="ECO:0000256" key="3">
    <source>
        <dbReference type="ARBA" id="ARBA00022452"/>
    </source>
</evidence>